<reference evidence="1" key="2">
    <citation type="submission" date="2025-09" db="UniProtKB">
        <authorList>
            <consortium name="EnsemblPlants"/>
        </authorList>
    </citation>
    <scope>IDENTIFICATION</scope>
</reference>
<accession>A0ACD5TI65</accession>
<dbReference type="Proteomes" id="UP001732700">
    <property type="component" value="Chromosome 1A"/>
</dbReference>
<proteinExistence type="predicted"/>
<reference evidence="1" key="1">
    <citation type="submission" date="2021-05" db="EMBL/GenBank/DDBJ databases">
        <authorList>
            <person name="Scholz U."/>
            <person name="Mascher M."/>
            <person name="Fiebig A."/>
        </authorList>
    </citation>
    <scope>NUCLEOTIDE SEQUENCE [LARGE SCALE GENOMIC DNA]</scope>
</reference>
<dbReference type="EnsemblPlants" id="AVESA.00010b.r2.1AG0058620.1">
    <property type="protein sequence ID" value="AVESA.00010b.r2.1AG0058620.1.CDS"/>
    <property type="gene ID" value="AVESA.00010b.r2.1AG0058620"/>
</dbReference>
<organism evidence="1 2">
    <name type="scientific">Avena sativa</name>
    <name type="common">Oat</name>
    <dbReference type="NCBI Taxonomy" id="4498"/>
    <lineage>
        <taxon>Eukaryota</taxon>
        <taxon>Viridiplantae</taxon>
        <taxon>Streptophyta</taxon>
        <taxon>Embryophyta</taxon>
        <taxon>Tracheophyta</taxon>
        <taxon>Spermatophyta</taxon>
        <taxon>Magnoliopsida</taxon>
        <taxon>Liliopsida</taxon>
        <taxon>Poales</taxon>
        <taxon>Poaceae</taxon>
        <taxon>BOP clade</taxon>
        <taxon>Pooideae</taxon>
        <taxon>Poodae</taxon>
        <taxon>Poeae</taxon>
        <taxon>Poeae Chloroplast Group 1 (Aveneae type)</taxon>
        <taxon>Aveninae</taxon>
        <taxon>Avena</taxon>
    </lineage>
</organism>
<name>A0ACD5TI65_AVESA</name>
<protein>
    <submittedName>
        <fullName evidence="1">Uncharacterized protein</fullName>
    </submittedName>
</protein>
<evidence type="ECO:0000313" key="1">
    <source>
        <dbReference type="EnsemblPlants" id="AVESA.00010b.r2.1AG0058620.1.CDS"/>
    </source>
</evidence>
<evidence type="ECO:0000313" key="2">
    <source>
        <dbReference type="Proteomes" id="UP001732700"/>
    </source>
</evidence>
<sequence length="711" mass="75698">MDYDDTDFQSRNFQLAGEDNSKSPSGLRPFALPKLDIDDQLQGHLRFDSLTDSEGFFSVGHDNSWIEVLSTGSSVGLSAAQSRSISRTSYVWSEATSTECVEMLLKSVGESEMTGNMDDSAHRPLSGMDSQIDPSSTRPRSSNTPSDSIVVPTVNDQSQGACSRIPEDPSTNKPQFEGIAPFSMDEKAEHGAGSILSGRKSNYMLDSVPAKHIVSEKLSPASKSAPESCPALGNYFEVVQDGGSLDNLNVHSAGVDSRKLNDEPFSEFAPIQNIYSTGSYRFEQENHVHANKLDGGMHELQKLTESSDGLLEAITNPVKMLRRSDACKSASLQPSFSQVEHAAEGLQISADTSNKLVIEKFGIGEEPGSAKSSQYCPDLKNSNPHLVTPLSTKSSELIQSPNRKQLAHVTGVPEEPKGDGVDDTNIDVSKHGVLEQHEEQVNLKNVVIDDTNINTGDNSKLGVLEQRQDSADNKKSVVMEEKPIMEEISALSGKSKCLVEASVVENARGLTGTSEDEFDSSGNVAPDNSSAGLLDKMDPDISSVNHEGPVKEDGMPALKDEPGDQHLVSPNSGSQEKKMAPMDILGSKVAATTVADTSNTTMHKLDCSEGVPSDGSPAGILDGNDLTISSVNHAESFDEGANSSEVGGHDVSSVPEPSGKKPAVSGNSNVNAVWSSHADPVTKGMQCTDQASLGSLTMSQTQDKSGTEMPD</sequence>
<keyword evidence="2" id="KW-1185">Reference proteome</keyword>